<dbReference type="Proteomes" id="UP001313282">
    <property type="component" value="Unassembled WGS sequence"/>
</dbReference>
<evidence type="ECO:0000313" key="2">
    <source>
        <dbReference type="EMBL" id="KAK6351935.1"/>
    </source>
</evidence>
<dbReference type="InterPro" id="IPR025676">
    <property type="entry name" value="Clr5_dom"/>
</dbReference>
<dbReference type="PANTHER" id="PTHR38788:SF3">
    <property type="entry name" value="CLR5 DOMAIN-CONTAINING PROTEIN"/>
    <property type="match status" value="1"/>
</dbReference>
<keyword evidence="3" id="KW-1185">Reference proteome</keyword>
<name>A0AAN8N9A3_9PEZI</name>
<protein>
    <recommendedName>
        <fullName evidence="1">Clr5 domain-containing protein</fullName>
    </recommendedName>
</protein>
<sequence length="135" mass="15813">MDLSTSHRVIKTRAPRCEALDNPEIRMEIEVLYTVNGLSLESIVEQVNKEYGLNATKSQYRDRLVKWGCRKRLNHREYQLVHKKVDARKRRGKESNILIKGVVEVSDAKLKRWESRNITFTDRILSNAHVYADDC</sequence>
<accession>A0AAN8N9A3</accession>
<organism evidence="2 3">
    <name type="scientific">Orbilia javanica</name>
    <dbReference type="NCBI Taxonomy" id="47235"/>
    <lineage>
        <taxon>Eukaryota</taxon>
        <taxon>Fungi</taxon>
        <taxon>Dikarya</taxon>
        <taxon>Ascomycota</taxon>
        <taxon>Pezizomycotina</taxon>
        <taxon>Orbiliomycetes</taxon>
        <taxon>Orbiliales</taxon>
        <taxon>Orbiliaceae</taxon>
        <taxon>Orbilia</taxon>
    </lineage>
</organism>
<reference evidence="2 3" key="1">
    <citation type="submission" date="2019-10" db="EMBL/GenBank/DDBJ databases">
        <authorList>
            <person name="Palmer J.M."/>
        </authorList>
    </citation>
    <scope>NUCLEOTIDE SEQUENCE [LARGE SCALE GENOMIC DNA]</scope>
    <source>
        <strain evidence="2 3">TWF718</strain>
    </source>
</reference>
<dbReference type="Pfam" id="PF14420">
    <property type="entry name" value="Clr5"/>
    <property type="match status" value="1"/>
</dbReference>
<comment type="caution">
    <text evidence="2">The sequence shown here is derived from an EMBL/GenBank/DDBJ whole genome shotgun (WGS) entry which is preliminary data.</text>
</comment>
<evidence type="ECO:0000313" key="3">
    <source>
        <dbReference type="Proteomes" id="UP001313282"/>
    </source>
</evidence>
<dbReference type="PANTHER" id="PTHR38788">
    <property type="entry name" value="CLR5 DOMAIN-CONTAINING PROTEIN"/>
    <property type="match status" value="1"/>
</dbReference>
<dbReference type="AlphaFoldDB" id="A0AAN8N9A3"/>
<dbReference type="EMBL" id="JAVHNR010000002">
    <property type="protein sequence ID" value="KAK6351935.1"/>
    <property type="molecule type" value="Genomic_DNA"/>
</dbReference>
<proteinExistence type="predicted"/>
<gene>
    <name evidence="2" type="ORF">TWF718_005080</name>
</gene>
<feature type="domain" description="Clr5" evidence="1">
    <location>
        <begin position="25"/>
        <end position="71"/>
    </location>
</feature>
<evidence type="ECO:0000259" key="1">
    <source>
        <dbReference type="Pfam" id="PF14420"/>
    </source>
</evidence>